<keyword evidence="3" id="KW-1185">Reference proteome</keyword>
<evidence type="ECO:0000313" key="2">
    <source>
        <dbReference type="EMBL" id="MBB5373804.1"/>
    </source>
</evidence>
<dbReference type="PROSITE" id="PS51257">
    <property type="entry name" value="PROKAR_LIPOPROTEIN"/>
    <property type="match status" value="1"/>
</dbReference>
<evidence type="ECO:0000313" key="3">
    <source>
        <dbReference type="Proteomes" id="UP000553706"/>
    </source>
</evidence>
<feature type="chain" id="PRO_5032753267" description="Lipoprotein" evidence="1">
    <location>
        <begin position="19"/>
        <end position="108"/>
    </location>
</feature>
<name>A0A840VDM4_9PROT</name>
<sequence>MKHFLLAAIACLGLSACAAPESQAQQAEDAACTAQANAQYDQSTLDLQGRTAQNGLRYGAMPTLAFNGQIMGSEHVRDSQIQNCEKTGNNNGQPMVNGTPVVAPHIIN</sequence>
<organism evidence="2 3">
    <name type="scientific">Acidocella aromatica</name>
    <dbReference type="NCBI Taxonomy" id="1303579"/>
    <lineage>
        <taxon>Bacteria</taxon>
        <taxon>Pseudomonadati</taxon>
        <taxon>Pseudomonadota</taxon>
        <taxon>Alphaproteobacteria</taxon>
        <taxon>Acetobacterales</taxon>
        <taxon>Acidocellaceae</taxon>
        <taxon>Acidocella</taxon>
    </lineage>
</organism>
<accession>A0A840VDM4</accession>
<dbReference type="Proteomes" id="UP000553706">
    <property type="component" value="Unassembled WGS sequence"/>
</dbReference>
<proteinExistence type="predicted"/>
<dbReference type="EMBL" id="JACHFJ010000009">
    <property type="protein sequence ID" value="MBB5373804.1"/>
    <property type="molecule type" value="Genomic_DNA"/>
</dbReference>
<evidence type="ECO:0000256" key="1">
    <source>
        <dbReference type="SAM" id="SignalP"/>
    </source>
</evidence>
<evidence type="ECO:0008006" key="4">
    <source>
        <dbReference type="Google" id="ProtNLM"/>
    </source>
</evidence>
<gene>
    <name evidence="2" type="ORF">HNP71_002069</name>
</gene>
<comment type="caution">
    <text evidence="2">The sequence shown here is derived from an EMBL/GenBank/DDBJ whole genome shotgun (WGS) entry which is preliminary data.</text>
</comment>
<reference evidence="2 3" key="1">
    <citation type="submission" date="2020-08" db="EMBL/GenBank/DDBJ databases">
        <title>Genomic Encyclopedia of Type Strains, Phase IV (KMG-IV): sequencing the most valuable type-strain genomes for metagenomic binning, comparative biology and taxonomic classification.</title>
        <authorList>
            <person name="Goeker M."/>
        </authorList>
    </citation>
    <scope>NUCLEOTIDE SEQUENCE [LARGE SCALE GENOMIC DNA]</scope>
    <source>
        <strain evidence="2 3">DSM 27026</strain>
    </source>
</reference>
<protein>
    <recommendedName>
        <fullName evidence="4">Lipoprotein</fullName>
    </recommendedName>
</protein>
<keyword evidence="1" id="KW-0732">Signal</keyword>
<feature type="signal peptide" evidence="1">
    <location>
        <begin position="1"/>
        <end position="18"/>
    </location>
</feature>
<dbReference type="AlphaFoldDB" id="A0A840VDM4"/>
<dbReference type="RefSeq" id="WP_183266820.1">
    <property type="nucleotide sequence ID" value="NZ_JACHFJ010000009.1"/>
</dbReference>